<dbReference type="Proteomes" id="UP000251002">
    <property type="component" value="Unassembled WGS sequence"/>
</dbReference>
<reference evidence="2 3" key="1">
    <citation type="submission" date="2018-06" db="EMBL/GenBank/DDBJ databases">
        <title>The draft genome sequences of strains SCU63 and S1.</title>
        <authorList>
            <person name="Gan L."/>
        </authorList>
    </citation>
    <scope>NUCLEOTIDE SEQUENCE [LARGE SCALE GENOMIC DNA]</scope>
    <source>
        <strain evidence="2 3">SCU63</strain>
    </source>
</reference>
<comment type="caution">
    <text evidence="2">The sequence shown here is derived from an EMBL/GenBank/DDBJ whole genome shotgun (WGS) entry which is preliminary data.</text>
</comment>
<feature type="transmembrane region" description="Helical" evidence="1">
    <location>
        <begin position="7"/>
        <end position="25"/>
    </location>
</feature>
<dbReference type="GO" id="GO:0015234">
    <property type="term" value="F:thiamine transmembrane transporter activity"/>
    <property type="evidence" value="ECO:0007669"/>
    <property type="project" value="InterPro"/>
</dbReference>
<dbReference type="EMBL" id="QLZR01000011">
    <property type="protein sequence ID" value="RAZ73111.1"/>
    <property type="molecule type" value="Genomic_DNA"/>
</dbReference>
<protein>
    <submittedName>
        <fullName evidence="2">Energy-coupled thiamine transporter ThiT</fullName>
    </submittedName>
</protein>
<dbReference type="InterPro" id="IPR012651">
    <property type="entry name" value="Thia_Transptr_ThiT"/>
</dbReference>
<evidence type="ECO:0000313" key="3">
    <source>
        <dbReference type="Proteomes" id="UP000251002"/>
    </source>
</evidence>
<dbReference type="GO" id="GO:0005886">
    <property type="term" value="C:plasma membrane"/>
    <property type="evidence" value="ECO:0007669"/>
    <property type="project" value="InterPro"/>
</dbReference>
<evidence type="ECO:0000313" key="2">
    <source>
        <dbReference type="EMBL" id="RAZ73111.1"/>
    </source>
</evidence>
<feature type="transmembrane region" description="Helical" evidence="1">
    <location>
        <begin position="118"/>
        <end position="144"/>
    </location>
</feature>
<feature type="transmembrane region" description="Helical" evidence="1">
    <location>
        <begin position="89"/>
        <end position="106"/>
    </location>
</feature>
<dbReference type="Gene3D" id="1.10.1760.20">
    <property type="match status" value="1"/>
</dbReference>
<keyword evidence="1" id="KW-0472">Membrane</keyword>
<keyword evidence="3" id="KW-1185">Reference proteome</keyword>
<keyword evidence="1" id="KW-1133">Transmembrane helix</keyword>
<proteinExistence type="predicted"/>
<accession>A0A365KJA4</accession>
<feature type="transmembrane region" description="Helical" evidence="1">
    <location>
        <begin position="164"/>
        <end position="187"/>
    </location>
</feature>
<dbReference type="NCBIfam" id="TIGR02357">
    <property type="entry name" value="ECF_ThiT_YuaJ"/>
    <property type="match status" value="1"/>
</dbReference>
<feature type="transmembrane region" description="Helical" evidence="1">
    <location>
        <begin position="59"/>
        <end position="83"/>
    </location>
</feature>
<organism evidence="2 3">
    <name type="scientific">Planococcus halotolerans</name>
    <dbReference type="NCBI Taxonomy" id="2233542"/>
    <lineage>
        <taxon>Bacteria</taxon>
        <taxon>Bacillati</taxon>
        <taxon>Bacillota</taxon>
        <taxon>Bacilli</taxon>
        <taxon>Bacillales</taxon>
        <taxon>Caryophanaceae</taxon>
        <taxon>Planococcus</taxon>
    </lineage>
</organism>
<keyword evidence="1" id="KW-0812">Transmembrane</keyword>
<evidence type="ECO:0000256" key="1">
    <source>
        <dbReference type="SAM" id="Phobius"/>
    </source>
</evidence>
<dbReference type="AlphaFoldDB" id="A0A365KJA4"/>
<dbReference type="Pfam" id="PF09515">
    <property type="entry name" value="Thia_YuaJ"/>
    <property type="match status" value="1"/>
</dbReference>
<dbReference type="RefSeq" id="WP_112224946.1">
    <property type="nucleotide sequence ID" value="NZ_CP047673.1"/>
</dbReference>
<gene>
    <name evidence="2" type="primary">thiT</name>
    <name evidence="2" type="ORF">DP120_17640</name>
</gene>
<sequence>MRNKKLLLMLEIAIFGALGFVLDFIAFSMPQGGSVSLVMIPIILMAFRRGMGAGILTGLVVGLLQLVTGRVYVVPLSFGFAFTQVTLDYLVAFASVGVAGIMRSAYLKNLRNVSRGKAVSSIVAGALIGAFLRYLVHVIVGIWFFSEFATGNVYIYSLVYNATYMVPAFLLTAFVCSILFIAAPRLIDVKE</sequence>
<feature type="transmembrane region" description="Helical" evidence="1">
    <location>
        <begin position="31"/>
        <end position="47"/>
    </location>
</feature>
<name>A0A365KJA4_9BACL</name>